<reference evidence="4" key="3">
    <citation type="submission" date="2016-03" db="UniProtKB">
        <authorList>
            <consortium name="EnsemblProtists"/>
        </authorList>
    </citation>
    <scope>IDENTIFICATION</scope>
</reference>
<keyword evidence="5" id="KW-1185">Reference proteome</keyword>
<dbReference type="KEGG" id="gtt:GUITHDRAFT_57314"/>
<keyword evidence="1" id="KW-0446">Lipid-binding</keyword>
<dbReference type="Pfam" id="PF12796">
    <property type="entry name" value="Ank_2"/>
    <property type="match status" value="1"/>
</dbReference>
<dbReference type="OMA" id="CHEYKHT"/>
<evidence type="ECO:0000256" key="1">
    <source>
        <dbReference type="ARBA" id="ARBA00023121"/>
    </source>
</evidence>
<dbReference type="Gene3D" id="1.25.40.20">
    <property type="entry name" value="Ankyrin repeat-containing domain"/>
    <property type="match status" value="2"/>
</dbReference>
<dbReference type="PaxDb" id="55529-EKX53848"/>
<organism evidence="3">
    <name type="scientific">Guillardia theta (strain CCMP2712)</name>
    <name type="common">Cryptophyte</name>
    <dbReference type="NCBI Taxonomy" id="905079"/>
    <lineage>
        <taxon>Eukaryota</taxon>
        <taxon>Cryptophyceae</taxon>
        <taxon>Pyrenomonadales</taxon>
        <taxon>Geminigeraceae</taxon>
        <taxon>Guillardia</taxon>
    </lineage>
</organism>
<dbReference type="AlphaFoldDB" id="L1K0G2"/>
<dbReference type="SMART" id="SM00248">
    <property type="entry name" value="ANK"/>
    <property type="match status" value="2"/>
</dbReference>
<dbReference type="InterPro" id="IPR002110">
    <property type="entry name" value="Ankyrin_rpt"/>
</dbReference>
<gene>
    <name evidence="3" type="ORF">GUITHDRAFT_57314</name>
</gene>
<dbReference type="PROSITE" id="PS50088">
    <property type="entry name" value="ANK_REPEAT"/>
    <property type="match status" value="2"/>
</dbReference>
<dbReference type="Proteomes" id="UP000011087">
    <property type="component" value="Unassembled WGS sequence"/>
</dbReference>
<evidence type="ECO:0000313" key="3">
    <source>
        <dbReference type="EMBL" id="EKX53848.1"/>
    </source>
</evidence>
<dbReference type="RefSeq" id="XP_005840828.1">
    <property type="nucleotide sequence ID" value="XM_005840771.1"/>
</dbReference>
<accession>L1K0G2</accession>
<feature type="repeat" description="ANK" evidence="2">
    <location>
        <begin position="33"/>
        <end position="65"/>
    </location>
</feature>
<dbReference type="OrthoDB" id="341259at2759"/>
<proteinExistence type="predicted"/>
<dbReference type="SUPFAM" id="SSF48403">
    <property type="entry name" value="Ankyrin repeat"/>
    <property type="match status" value="1"/>
</dbReference>
<dbReference type="GO" id="GO:0000062">
    <property type="term" value="F:fatty-acyl-CoA binding"/>
    <property type="evidence" value="ECO:0007669"/>
    <property type="project" value="TreeGrafter"/>
</dbReference>
<dbReference type="InterPro" id="IPR036770">
    <property type="entry name" value="Ankyrin_rpt-contain_sf"/>
</dbReference>
<feature type="non-terminal residue" evidence="3">
    <location>
        <position position="1"/>
    </location>
</feature>
<dbReference type="PROSITE" id="PS50297">
    <property type="entry name" value="ANK_REP_REGION"/>
    <property type="match status" value="2"/>
</dbReference>
<dbReference type="PANTHER" id="PTHR24119">
    <property type="entry name" value="ACYL-COA-BINDING DOMAIN-CONTAINING PROTEIN 6"/>
    <property type="match status" value="1"/>
</dbReference>
<dbReference type="EMBL" id="JH992969">
    <property type="protein sequence ID" value="EKX53848.1"/>
    <property type="molecule type" value="Genomic_DNA"/>
</dbReference>
<sequence>QLKDFFSKIRHNKVAEVEDLVQSGFPLDRRDAHGNTPLMVASQNGHKRLVKMILRNGADPNATNHQGNTALHFATAYGYNTLSKYLMSKGADDTLINMKGLTCYDGLG</sequence>
<dbReference type="eggNOG" id="KOG0195">
    <property type="taxonomic scope" value="Eukaryota"/>
</dbReference>
<dbReference type="EnsemblProtists" id="EKX53848">
    <property type="protein sequence ID" value="EKX53848"/>
    <property type="gene ID" value="GUITHDRAFT_57314"/>
</dbReference>
<evidence type="ECO:0000256" key="2">
    <source>
        <dbReference type="PROSITE-ProRule" id="PRU00023"/>
    </source>
</evidence>
<name>L1K0G2_GUITC</name>
<evidence type="ECO:0000313" key="4">
    <source>
        <dbReference type="EnsemblProtists" id="EKX53848"/>
    </source>
</evidence>
<dbReference type="HOGENOM" id="CLU_000134_45_5_1"/>
<dbReference type="GeneID" id="17310318"/>
<reference evidence="3 5" key="1">
    <citation type="journal article" date="2012" name="Nature">
        <title>Algal genomes reveal evolutionary mosaicism and the fate of nucleomorphs.</title>
        <authorList>
            <consortium name="DOE Joint Genome Institute"/>
            <person name="Curtis B.A."/>
            <person name="Tanifuji G."/>
            <person name="Burki F."/>
            <person name="Gruber A."/>
            <person name="Irimia M."/>
            <person name="Maruyama S."/>
            <person name="Arias M.C."/>
            <person name="Ball S.G."/>
            <person name="Gile G.H."/>
            <person name="Hirakawa Y."/>
            <person name="Hopkins J.F."/>
            <person name="Kuo A."/>
            <person name="Rensing S.A."/>
            <person name="Schmutz J."/>
            <person name="Symeonidi A."/>
            <person name="Elias M."/>
            <person name="Eveleigh R.J."/>
            <person name="Herman E.K."/>
            <person name="Klute M.J."/>
            <person name="Nakayama T."/>
            <person name="Obornik M."/>
            <person name="Reyes-Prieto A."/>
            <person name="Armbrust E.V."/>
            <person name="Aves S.J."/>
            <person name="Beiko R.G."/>
            <person name="Coutinho P."/>
            <person name="Dacks J.B."/>
            <person name="Durnford D.G."/>
            <person name="Fast N.M."/>
            <person name="Green B.R."/>
            <person name="Grisdale C.J."/>
            <person name="Hempel F."/>
            <person name="Henrissat B."/>
            <person name="Hoppner M.P."/>
            <person name="Ishida K."/>
            <person name="Kim E."/>
            <person name="Koreny L."/>
            <person name="Kroth P.G."/>
            <person name="Liu Y."/>
            <person name="Malik S.B."/>
            <person name="Maier U.G."/>
            <person name="McRose D."/>
            <person name="Mock T."/>
            <person name="Neilson J.A."/>
            <person name="Onodera N.T."/>
            <person name="Poole A.M."/>
            <person name="Pritham E.J."/>
            <person name="Richards T.A."/>
            <person name="Rocap G."/>
            <person name="Roy S.W."/>
            <person name="Sarai C."/>
            <person name="Schaack S."/>
            <person name="Shirato S."/>
            <person name="Slamovits C.H."/>
            <person name="Spencer D.F."/>
            <person name="Suzuki S."/>
            <person name="Worden A.Z."/>
            <person name="Zauner S."/>
            <person name="Barry K."/>
            <person name="Bell C."/>
            <person name="Bharti A.K."/>
            <person name="Crow J.A."/>
            <person name="Grimwood J."/>
            <person name="Kramer R."/>
            <person name="Lindquist E."/>
            <person name="Lucas S."/>
            <person name="Salamov A."/>
            <person name="McFadden G.I."/>
            <person name="Lane C.E."/>
            <person name="Keeling P.J."/>
            <person name="Gray M.W."/>
            <person name="Grigoriev I.V."/>
            <person name="Archibald J.M."/>
        </authorList>
    </citation>
    <scope>NUCLEOTIDE SEQUENCE</scope>
    <source>
        <strain evidence="3 5">CCMP2712</strain>
    </source>
</reference>
<feature type="non-terminal residue" evidence="3">
    <location>
        <position position="108"/>
    </location>
</feature>
<reference evidence="5" key="2">
    <citation type="submission" date="2012-11" db="EMBL/GenBank/DDBJ databases">
        <authorList>
            <person name="Kuo A."/>
            <person name="Curtis B.A."/>
            <person name="Tanifuji G."/>
            <person name="Burki F."/>
            <person name="Gruber A."/>
            <person name="Irimia M."/>
            <person name="Maruyama S."/>
            <person name="Arias M.C."/>
            <person name="Ball S.G."/>
            <person name="Gile G.H."/>
            <person name="Hirakawa Y."/>
            <person name="Hopkins J.F."/>
            <person name="Rensing S.A."/>
            <person name="Schmutz J."/>
            <person name="Symeonidi A."/>
            <person name="Elias M."/>
            <person name="Eveleigh R.J."/>
            <person name="Herman E.K."/>
            <person name="Klute M.J."/>
            <person name="Nakayama T."/>
            <person name="Obornik M."/>
            <person name="Reyes-Prieto A."/>
            <person name="Armbrust E.V."/>
            <person name="Aves S.J."/>
            <person name="Beiko R.G."/>
            <person name="Coutinho P."/>
            <person name="Dacks J.B."/>
            <person name="Durnford D.G."/>
            <person name="Fast N.M."/>
            <person name="Green B.R."/>
            <person name="Grisdale C."/>
            <person name="Hempe F."/>
            <person name="Henrissat B."/>
            <person name="Hoppner M.P."/>
            <person name="Ishida K.-I."/>
            <person name="Kim E."/>
            <person name="Koreny L."/>
            <person name="Kroth P.G."/>
            <person name="Liu Y."/>
            <person name="Malik S.-B."/>
            <person name="Maier U.G."/>
            <person name="McRose D."/>
            <person name="Mock T."/>
            <person name="Neilson J.A."/>
            <person name="Onodera N.T."/>
            <person name="Poole A.M."/>
            <person name="Pritham E.J."/>
            <person name="Richards T.A."/>
            <person name="Rocap G."/>
            <person name="Roy S.W."/>
            <person name="Sarai C."/>
            <person name="Schaack S."/>
            <person name="Shirato S."/>
            <person name="Slamovits C.H."/>
            <person name="Spencer D.F."/>
            <person name="Suzuki S."/>
            <person name="Worden A.Z."/>
            <person name="Zauner S."/>
            <person name="Barry K."/>
            <person name="Bell C."/>
            <person name="Bharti A.K."/>
            <person name="Crow J.A."/>
            <person name="Grimwood J."/>
            <person name="Kramer R."/>
            <person name="Lindquist E."/>
            <person name="Lucas S."/>
            <person name="Salamov A."/>
            <person name="McFadden G.I."/>
            <person name="Lane C.E."/>
            <person name="Keeling P.J."/>
            <person name="Gray M.W."/>
            <person name="Grigoriev I.V."/>
            <person name="Archibald J.M."/>
        </authorList>
    </citation>
    <scope>NUCLEOTIDE SEQUENCE</scope>
    <source>
        <strain evidence="5">CCMP2712</strain>
    </source>
</reference>
<evidence type="ECO:0000313" key="5">
    <source>
        <dbReference type="Proteomes" id="UP000011087"/>
    </source>
</evidence>
<dbReference type="PANTHER" id="PTHR24119:SF0">
    <property type="entry name" value="ACYL-COA-BINDING DOMAIN-CONTAINING PROTEIN 6"/>
    <property type="match status" value="1"/>
</dbReference>
<feature type="repeat" description="ANK" evidence="2">
    <location>
        <begin position="66"/>
        <end position="98"/>
    </location>
</feature>
<keyword evidence="2" id="KW-0040">ANK repeat</keyword>
<protein>
    <submittedName>
        <fullName evidence="3 4">Uncharacterized protein</fullName>
    </submittedName>
</protein>